<evidence type="ECO:0000313" key="3">
    <source>
        <dbReference type="Proteomes" id="UP000246740"/>
    </source>
</evidence>
<sequence length="127" mass="13778">MIRSGKGHADNTAKPPNPVPSQSEPCTAVQPVVTQRWPGCRVQDEGTAHRKEAPKGVDRQAGAGRPEIHYQRTVHARLRLHSGGESVTVRLQIPRRRQHRASTAVGALLCLAITSVRRVALVIVSAC</sequence>
<dbReference type="EMBL" id="KZ819194">
    <property type="protein sequence ID" value="PWY99911.1"/>
    <property type="molecule type" value="Genomic_DNA"/>
</dbReference>
<feature type="region of interest" description="Disordered" evidence="1">
    <location>
        <begin position="1"/>
        <end position="28"/>
    </location>
</feature>
<accession>A0A317XP85</accession>
<reference evidence="2 3" key="1">
    <citation type="journal article" date="2018" name="Mol. Biol. Evol.">
        <title>Broad Genomic Sampling Reveals a Smut Pathogenic Ancestry of the Fungal Clade Ustilaginomycotina.</title>
        <authorList>
            <person name="Kijpornyongpan T."/>
            <person name="Mondo S.J."/>
            <person name="Barry K."/>
            <person name="Sandor L."/>
            <person name="Lee J."/>
            <person name="Lipzen A."/>
            <person name="Pangilinan J."/>
            <person name="LaButti K."/>
            <person name="Hainaut M."/>
            <person name="Henrissat B."/>
            <person name="Grigoriev I.V."/>
            <person name="Spatafora J.W."/>
            <person name="Aime M.C."/>
        </authorList>
    </citation>
    <scope>NUCLEOTIDE SEQUENCE [LARGE SCALE GENOMIC DNA]</scope>
    <source>
        <strain evidence="2 3">MCA 3645</strain>
    </source>
</reference>
<dbReference type="AlphaFoldDB" id="A0A317XP85"/>
<organism evidence="2 3">
    <name type="scientific">Testicularia cyperi</name>
    <dbReference type="NCBI Taxonomy" id="1882483"/>
    <lineage>
        <taxon>Eukaryota</taxon>
        <taxon>Fungi</taxon>
        <taxon>Dikarya</taxon>
        <taxon>Basidiomycota</taxon>
        <taxon>Ustilaginomycotina</taxon>
        <taxon>Ustilaginomycetes</taxon>
        <taxon>Ustilaginales</taxon>
        <taxon>Anthracoideaceae</taxon>
        <taxon>Testicularia</taxon>
    </lineage>
</organism>
<feature type="compositionally biased region" description="Basic and acidic residues" evidence="1">
    <location>
        <begin position="42"/>
        <end position="58"/>
    </location>
</feature>
<evidence type="ECO:0000256" key="1">
    <source>
        <dbReference type="SAM" id="MobiDB-lite"/>
    </source>
</evidence>
<feature type="region of interest" description="Disordered" evidence="1">
    <location>
        <begin position="40"/>
        <end position="66"/>
    </location>
</feature>
<dbReference type="Proteomes" id="UP000246740">
    <property type="component" value="Unassembled WGS sequence"/>
</dbReference>
<protein>
    <submittedName>
        <fullName evidence="2">Uncharacterized protein</fullName>
    </submittedName>
</protein>
<proteinExistence type="predicted"/>
<gene>
    <name evidence="2" type="ORF">BCV70DRAFT_200822</name>
</gene>
<dbReference type="InParanoid" id="A0A317XP85"/>
<evidence type="ECO:0000313" key="2">
    <source>
        <dbReference type="EMBL" id="PWY99911.1"/>
    </source>
</evidence>
<keyword evidence="3" id="KW-1185">Reference proteome</keyword>
<name>A0A317XP85_9BASI</name>